<dbReference type="GO" id="GO:0020037">
    <property type="term" value="F:heme binding"/>
    <property type="evidence" value="ECO:0007669"/>
    <property type="project" value="InterPro"/>
</dbReference>
<dbReference type="Proteomes" id="UP000078561">
    <property type="component" value="Unassembled WGS sequence"/>
</dbReference>
<dbReference type="PANTHER" id="PTHR24305:SF166">
    <property type="entry name" value="CYTOCHROME P450 12A4, MITOCHONDRIAL-RELATED"/>
    <property type="match status" value="1"/>
</dbReference>
<comment type="similarity">
    <text evidence="2 6">Belongs to the cytochrome P450 family.</text>
</comment>
<feature type="binding site" description="axial binding residue" evidence="5">
    <location>
        <position position="467"/>
    </location>
    <ligand>
        <name>heme</name>
        <dbReference type="ChEBI" id="CHEBI:30413"/>
    </ligand>
    <ligandPart>
        <name>Fe</name>
        <dbReference type="ChEBI" id="CHEBI:18248"/>
    </ligandPart>
</feature>
<evidence type="ECO:0000256" key="3">
    <source>
        <dbReference type="ARBA" id="ARBA00022723"/>
    </source>
</evidence>
<evidence type="ECO:0000256" key="2">
    <source>
        <dbReference type="ARBA" id="ARBA00010617"/>
    </source>
</evidence>
<evidence type="ECO:0008006" key="9">
    <source>
        <dbReference type="Google" id="ProtNLM"/>
    </source>
</evidence>
<dbReference type="STRING" id="4829.A0A163K9N1"/>
<dbReference type="GO" id="GO:0016705">
    <property type="term" value="F:oxidoreductase activity, acting on paired donors, with incorporation or reduction of molecular oxygen"/>
    <property type="evidence" value="ECO:0007669"/>
    <property type="project" value="InterPro"/>
</dbReference>
<dbReference type="InterPro" id="IPR017972">
    <property type="entry name" value="Cyt_P450_CS"/>
</dbReference>
<evidence type="ECO:0000256" key="6">
    <source>
        <dbReference type="RuleBase" id="RU000461"/>
    </source>
</evidence>
<dbReference type="PANTHER" id="PTHR24305">
    <property type="entry name" value="CYTOCHROME P450"/>
    <property type="match status" value="1"/>
</dbReference>
<dbReference type="AlphaFoldDB" id="A0A163K9N1"/>
<keyword evidence="6" id="KW-0503">Monooxygenase</keyword>
<dbReference type="PROSITE" id="PS00086">
    <property type="entry name" value="CYTOCHROME_P450"/>
    <property type="match status" value="1"/>
</dbReference>
<keyword evidence="5 6" id="KW-0349">Heme</keyword>
<proteinExistence type="inferred from homology"/>
<dbReference type="SUPFAM" id="SSF48264">
    <property type="entry name" value="Cytochrome P450"/>
    <property type="match status" value="1"/>
</dbReference>
<dbReference type="Pfam" id="PF00067">
    <property type="entry name" value="p450"/>
    <property type="match status" value="1"/>
</dbReference>
<dbReference type="InterPro" id="IPR050121">
    <property type="entry name" value="Cytochrome_P450_monoxygenase"/>
</dbReference>
<organism evidence="7">
    <name type="scientific">Absidia glauca</name>
    <name type="common">Pin mould</name>
    <dbReference type="NCBI Taxonomy" id="4829"/>
    <lineage>
        <taxon>Eukaryota</taxon>
        <taxon>Fungi</taxon>
        <taxon>Fungi incertae sedis</taxon>
        <taxon>Mucoromycota</taxon>
        <taxon>Mucoromycotina</taxon>
        <taxon>Mucoromycetes</taxon>
        <taxon>Mucorales</taxon>
        <taxon>Cunninghamellaceae</taxon>
        <taxon>Absidia</taxon>
    </lineage>
</organism>
<dbReference type="PRINTS" id="PR00385">
    <property type="entry name" value="P450"/>
</dbReference>
<keyword evidence="6" id="KW-0560">Oxidoreductase</keyword>
<evidence type="ECO:0000313" key="7">
    <source>
        <dbReference type="EMBL" id="SAM05473.1"/>
    </source>
</evidence>
<keyword evidence="4 5" id="KW-0408">Iron</keyword>
<protein>
    <recommendedName>
        <fullName evidence="9">Cytochrome P450</fullName>
    </recommendedName>
</protein>
<dbReference type="GO" id="GO:0005506">
    <property type="term" value="F:iron ion binding"/>
    <property type="evidence" value="ECO:0007669"/>
    <property type="project" value="InterPro"/>
</dbReference>
<dbReference type="InParanoid" id="A0A163K9N1"/>
<name>A0A163K9N1_ABSGL</name>
<dbReference type="EMBL" id="LT554468">
    <property type="protein sequence ID" value="SAM05473.1"/>
    <property type="molecule type" value="Genomic_DNA"/>
</dbReference>
<evidence type="ECO:0000256" key="4">
    <source>
        <dbReference type="ARBA" id="ARBA00023004"/>
    </source>
</evidence>
<dbReference type="OMA" id="FAMYELR"/>
<dbReference type="OrthoDB" id="1470350at2759"/>
<evidence type="ECO:0000313" key="8">
    <source>
        <dbReference type="Proteomes" id="UP000078561"/>
    </source>
</evidence>
<keyword evidence="3 5" id="KW-0479">Metal-binding</keyword>
<dbReference type="InterPro" id="IPR001128">
    <property type="entry name" value="Cyt_P450"/>
</dbReference>
<dbReference type="GO" id="GO:0004497">
    <property type="term" value="F:monooxygenase activity"/>
    <property type="evidence" value="ECO:0007669"/>
    <property type="project" value="UniProtKB-KW"/>
</dbReference>
<dbReference type="PRINTS" id="PR00463">
    <property type="entry name" value="EP450I"/>
</dbReference>
<dbReference type="InterPro" id="IPR036396">
    <property type="entry name" value="Cyt_P450_sf"/>
</dbReference>
<dbReference type="Gene3D" id="1.10.630.10">
    <property type="entry name" value="Cytochrome P450"/>
    <property type="match status" value="1"/>
</dbReference>
<evidence type="ECO:0000256" key="1">
    <source>
        <dbReference type="ARBA" id="ARBA00001971"/>
    </source>
</evidence>
<gene>
    <name evidence="7" type="primary">ABSGL_11348.1 scaffold 12295</name>
</gene>
<accession>A0A163K9N1</accession>
<dbReference type="InterPro" id="IPR002401">
    <property type="entry name" value="Cyt_P450_E_grp-I"/>
</dbReference>
<reference evidence="7" key="1">
    <citation type="submission" date="2016-04" db="EMBL/GenBank/DDBJ databases">
        <authorList>
            <person name="Evans L.H."/>
            <person name="Alamgir A."/>
            <person name="Owens N."/>
            <person name="Weber N.D."/>
            <person name="Virtaneva K."/>
            <person name="Barbian K."/>
            <person name="Babar A."/>
            <person name="Rosenke K."/>
        </authorList>
    </citation>
    <scope>NUCLEOTIDE SEQUENCE [LARGE SCALE GENOMIC DNA]</scope>
    <source>
        <strain evidence="7">CBS 101.48</strain>
    </source>
</reference>
<keyword evidence="8" id="KW-1185">Reference proteome</keyword>
<sequence length="525" mass="59846">MPFPWWLLKTKKTTFGLALVVTLLVAVFRKINRPPSHLRHLPYISFYTFFKAIIKDITIDRFSKDIVLPVMKRSPGAFVCSTVGYWGIMLTDPIAIKQFLMKPDMFPKAEINQGQPGTLIHRFVGGANIVMLNGTDWKRHRKVAHSYTFKVRHMKLTLRHSSVPQIVNPAFNRAMPIRLFGELTQQLFQAMDCTSSVDVLDVVTRMTLDTIGRAGFGFDFNSLADPANEWVTVYNDVKAALMDPFFLVCPVFDTTLVNWFPKRAQKHQQMTRFLAMLDTIIEAKRHHLETVEEEENRDLLTLMIESEQEGQATLTNEELRKNLCIFFFAGQDTTAFTLSFMIYELAVNQALQDRARQEAIEILGDASSDVLPSAEQTKQMTYINAVIKETMRLHNPVLNTTAREGQVYIPKGALVCADMSDLHRNPLVWHDPYRFDPERFLPGGEAERQPAGSGWTWAPFSNGGRICVGMNFSLAEQRVVLSMLLRKYTWTLPKDSIHRDGLVTNGLAFGIISTSNLKVDFKPRY</sequence>
<comment type="cofactor">
    <cofactor evidence="1 5">
        <name>heme</name>
        <dbReference type="ChEBI" id="CHEBI:30413"/>
    </cofactor>
</comment>
<evidence type="ECO:0000256" key="5">
    <source>
        <dbReference type="PIRSR" id="PIRSR602401-1"/>
    </source>
</evidence>